<dbReference type="Pfam" id="PF22622">
    <property type="entry name" value="MFE-2_hydrat-2_N"/>
    <property type="match status" value="1"/>
</dbReference>
<dbReference type="InterPro" id="IPR002539">
    <property type="entry name" value="MaoC-like_dom"/>
</dbReference>
<dbReference type="Pfam" id="PF01575">
    <property type="entry name" value="MaoC_dehydratas"/>
    <property type="match status" value="1"/>
</dbReference>
<dbReference type="CDD" id="cd03448">
    <property type="entry name" value="HDE_HSD"/>
    <property type="match status" value="1"/>
</dbReference>
<comment type="caution">
    <text evidence="3">The sequence shown here is derived from an EMBL/GenBank/DDBJ whole genome shotgun (WGS) entry which is preliminary data.</text>
</comment>
<dbReference type="GO" id="GO:0006635">
    <property type="term" value="P:fatty acid beta-oxidation"/>
    <property type="evidence" value="ECO:0007669"/>
    <property type="project" value="TreeGrafter"/>
</dbReference>
<dbReference type="Proteomes" id="UP000231409">
    <property type="component" value="Unassembled WGS sequence"/>
</dbReference>
<evidence type="ECO:0000259" key="2">
    <source>
        <dbReference type="Pfam" id="PF22622"/>
    </source>
</evidence>
<dbReference type="EMBL" id="NTFH01000009">
    <property type="protein sequence ID" value="PHQ14493.1"/>
    <property type="molecule type" value="Genomic_DNA"/>
</dbReference>
<dbReference type="GO" id="GO:0004300">
    <property type="term" value="F:enoyl-CoA hydratase activity"/>
    <property type="evidence" value="ECO:0007669"/>
    <property type="project" value="TreeGrafter"/>
</dbReference>
<protein>
    <submittedName>
        <fullName evidence="3">3-alpha,7-alpha, 12-alpha-trihydroxy-5-beta-cholest-24-enoyl-CoA hydratase</fullName>
    </submittedName>
</protein>
<keyword evidence="4" id="KW-1185">Reference proteome</keyword>
<dbReference type="RefSeq" id="WP_099614998.1">
    <property type="nucleotide sequence ID" value="NZ_KZ319372.1"/>
</dbReference>
<organism evidence="3 4">
    <name type="scientific">Marinobacter profundi</name>
    <dbReference type="NCBI Taxonomy" id="2666256"/>
    <lineage>
        <taxon>Bacteria</taxon>
        <taxon>Pseudomonadati</taxon>
        <taxon>Pseudomonadota</taxon>
        <taxon>Gammaproteobacteria</taxon>
        <taxon>Pseudomonadales</taxon>
        <taxon>Marinobacteraceae</taxon>
        <taxon>Marinobacter</taxon>
    </lineage>
</organism>
<feature type="domain" description="MaoC-like" evidence="1">
    <location>
        <begin position="164"/>
        <end position="278"/>
    </location>
</feature>
<dbReference type="PANTHER" id="PTHR13078:SF56">
    <property type="entry name" value="PEROXISOMAL MULTIFUNCTIONAL ENZYME TYPE 2"/>
    <property type="match status" value="1"/>
</dbReference>
<accession>A0A2G1UJ33</accession>
<proteinExistence type="predicted"/>
<feature type="domain" description="Peroxisomal multifunctional enzyme type 2-like N-terminal" evidence="2">
    <location>
        <begin position="19"/>
        <end position="146"/>
    </location>
</feature>
<sequence length="285" mass="31274">MAIDYDKLMNRKFERLEHTYTEKDTILYALGVGMGIDPLDEDCLKFVYEDGLKAMPSMANVLAYPGFWAKEPDTGIDWVKILHAGQEMIMHKPLPASGTVEATTRINEIVDKGEGKGALILSERTVRDAATGEDLCTLISTTMARGDGGFGGPSVPSPKPDPIPEREADLVCDLPTLPMSALIYRLSGDYNPLHASPAVATAAGFKAPILHGLCTFGVATHAILKTLCDYDPARFHRIRLRFSSPVYPGETIRTEIWRTGNEVAFRCRVTERDVVVINNGYAEVS</sequence>
<dbReference type="GO" id="GO:0003857">
    <property type="term" value="F:(3S)-3-hydroxyacyl-CoA dehydrogenase (NAD+) activity"/>
    <property type="evidence" value="ECO:0007669"/>
    <property type="project" value="TreeGrafter"/>
</dbReference>
<reference evidence="3 4" key="1">
    <citation type="submission" date="2017-09" db="EMBL/GenBank/DDBJ databases">
        <title>The draft genome sequences of Marinobacter sp. PWS21.</title>
        <authorList>
            <person name="Cao J."/>
        </authorList>
    </citation>
    <scope>NUCLEOTIDE SEQUENCE [LARGE SCALE GENOMIC DNA]</scope>
    <source>
        <strain evidence="3 4">PWS21</strain>
    </source>
</reference>
<gene>
    <name evidence="3" type="ORF">CLH61_12025</name>
</gene>
<evidence type="ECO:0000313" key="4">
    <source>
        <dbReference type="Proteomes" id="UP000231409"/>
    </source>
</evidence>
<dbReference type="PANTHER" id="PTHR13078">
    <property type="entry name" value="PEROXISOMAL MULTIFUNCTIONAL ENZYME TYPE 2-RELATED"/>
    <property type="match status" value="1"/>
</dbReference>
<evidence type="ECO:0000259" key="1">
    <source>
        <dbReference type="Pfam" id="PF01575"/>
    </source>
</evidence>
<name>A0A2G1UJ33_9GAMM</name>
<evidence type="ECO:0000313" key="3">
    <source>
        <dbReference type="EMBL" id="PHQ14493.1"/>
    </source>
</evidence>
<dbReference type="Gene3D" id="3.10.129.10">
    <property type="entry name" value="Hotdog Thioesterase"/>
    <property type="match status" value="1"/>
</dbReference>
<dbReference type="GO" id="GO:0044594">
    <property type="term" value="F:17-beta-hydroxysteroid dehydrogenase (NAD+) activity"/>
    <property type="evidence" value="ECO:0007669"/>
    <property type="project" value="TreeGrafter"/>
</dbReference>
<dbReference type="InterPro" id="IPR029069">
    <property type="entry name" value="HotDog_dom_sf"/>
</dbReference>
<dbReference type="InterPro" id="IPR054357">
    <property type="entry name" value="MFE-2_N"/>
</dbReference>
<dbReference type="AlphaFoldDB" id="A0A2G1UJ33"/>
<dbReference type="SUPFAM" id="SSF54637">
    <property type="entry name" value="Thioesterase/thiol ester dehydrase-isomerase"/>
    <property type="match status" value="2"/>
</dbReference>